<feature type="domain" description="Pyruvate carboxyltransferase" evidence="4">
    <location>
        <begin position="8"/>
        <end position="268"/>
    </location>
</feature>
<dbReference type="GO" id="GO:0004736">
    <property type="term" value="F:pyruvate carboxylase activity"/>
    <property type="evidence" value="ECO:0007669"/>
    <property type="project" value="UniProtKB-ARBA"/>
</dbReference>
<dbReference type="InterPro" id="IPR055268">
    <property type="entry name" value="PCB-like"/>
</dbReference>
<dbReference type="Gene3D" id="3.20.20.70">
    <property type="entry name" value="Aldolase class I"/>
    <property type="match status" value="1"/>
</dbReference>
<dbReference type="CDD" id="cd06850">
    <property type="entry name" value="biotinyl_domain"/>
    <property type="match status" value="1"/>
</dbReference>
<dbReference type="InterPro" id="IPR003379">
    <property type="entry name" value="Carboxylase_cons_dom"/>
</dbReference>
<dbReference type="AlphaFoldDB" id="A0A109UMM1"/>
<evidence type="ECO:0000259" key="3">
    <source>
        <dbReference type="PROSITE" id="PS50968"/>
    </source>
</evidence>
<organism evidence="5 6">
    <name type="scientific">Halomonas chromatireducens</name>
    <dbReference type="NCBI Taxonomy" id="507626"/>
    <lineage>
        <taxon>Bacteria</taxon>
        <taxon>Pseudomonadati</taxon>
        <taxon>Pseudomonadota</taxon>
        <taxon>Gammaproteobacteria</taxon>
        <taxon>Oceanospirillales</taxon>
        <taxon>Halomonadaceae</taxon>
        <taxon>Halomonas</taxon>
    </lineage>
</organism>
<dbReference type="NCBIfam" id="NF010643">
    <property type="entry name" value="PRK14040.1"/>
    <property type="match status" value="1"/>
</dbReference>
<keyword evidence="6" id="KW-1185">Reference proteome</keyword>
<dbReference type="PROSITE" id="PS00188">
    <property type="entry name" value="BIOTIN"/>
    <property type="match status" value="1"/>
</dbReference>
<evidence type="ECO:0000256" key="1">
    <source>
        <dbReference type="ARBA" id="ARBA00023267"/>
    </source>
</evidence>
<dbReference type="FunFam" id="2.40.50.100:FF:000003">
    <property type="entry name" value="Acetyl-CoA carboxylase biotin carboxyl carrier protein"/>
    <property type="match status" value="1"/>
</dbReference>
<dbReference type="PATRIC" id="fig|507626.3.peg.2893"/>
<dbReference type="Gene3D" id="2.40.50.100">
    <property type="match status" value="1"/>
</dbReference>
<dbReference type="Pfam" id="PF00682">
    <property type="entry name" value="HMGL-like"/>
    <property type="match status" value="1"/>
</dbReference>
<dbReference type="Pfam" id="PF02436">
    <property type="entry name" value="PYC_OADA"/>
    <property type="match status" value="1"/>
</dbReference>
<feature type="domain" description="Lipoyl-binding" evidence="3">
    <location>
        <begin position="532"/>
        <end position="607"/>
    </location>
</feature>
<evidence type="ECO:0000313" key="5">
    <source>
        <dbReference type="EMBL" id="AMD01947.1"/>
    </source>
</evidence>
<dbReference type="GO" id="GO:0047154">
    <property type="term" value="F:methylmalonyl-CoA carboxytransferase activity"/>
    <property type="evidence" value="ECO:0007669"/>
    <property type="project" value="UniProtKB-EC"/>
</dbReference>
<dbReference type="SUPFAM" id="SSF51569">
    <property type="entry name" value="Aldolase"/>
    <property type="match status" value="1"/>
</dbReference>
<proteinExistence type="predicted"/>
<reference evidence="5 6" key="2">
    <citation type="submission" date="2016-02" db="EMBL/GenBank/DDBJ databases">
        <authorList>
            <person name="Wen L."/>
            <person name="He K."/>
            <person name="Yang H."/>
        </authorList>
    </citation>
    <scope>NUCLEOTIDE SEQUENCE [LARGE SCALE GENOMIC DNA]</scope>
    <source>
        <strain evidence="5 6">AGD 8-3</strain>
    </source>
</reference>
<dbReference type="CDD" id="cd07937">
    <property type="entry name" value="DRE_TIM_PC_TC_5S"/>
    <property type="match status" value="1"/>
</dbReference>
<dbReference type="InterPro" id="IPR011053">
    <property type="entry name" value="Single_hybrid_motif"/>
</dbReference>
<protein>
    <submittedName>
        <fullName evidence="5">Methylmalonyl-CoA carboxyltransferase 5S subunit</fullName>
        <ecNumber evidence="5">2.1.3.1</ecNumber>
    </submittedName>
</protein>
<dbReference type="PANTHER" id="PTHR43778:SF2">
    <property type="entry name" value="PYRUVATE CARBOXYLASE, MITOCHONDRIAL"/>
    <property type="match status" value="1"/>
</dbReference>
<gene>
    <name evidence="5" type="ORF">LOKO_02896</name>
</gene>
<dbReference type="InterPro" id="IPR000891">
    <property type="entry name" value="PYR_CT"/>
</dbReference>
<dbReference type="KEGG" id="hco:LOKO_02896"/>
<dbReference type="SUPFAM" id="SSF51230">
    <property type="entry name" value="Single hybrid motif"/>
    <property type="match status" value="1"/>
</dbReference>
<dbReference type="OrthoDB" id="9760256at2"/>
<keyword evidence="1" id="KW-0092">Biotin</keyword>
<dbReference type="EMBL" id="CP014226">
    <property type="protein sequence ID" value="AMD01947.1"/>
    <property type="molecule type" value="Genomic_DNA"/>
</dbReference>
<name>A0A109UMM1_9GAMM</name>
<dbReference type="PROSITE" id="PS50991">
    <property type="entry name" value="PYR_CT"/>
    <property type="match status" value="1"/>
</dbReference>
<dbReference type="GO" id="GO:0006094">
    <property type="term" value="P:gluconeogenesis"/>
    <property type="evidence" value="ECO:0007669"/>
    <property type="project" value="TreeGrafter"/>
</dbReference>
<sequence length="607" mass="65507">MSETKRPLGITDVVLRDAHQSLFATRMRLDDMLPIAEKLDRVGFWSLESWGGATFDACIRYLGEDPWERIRALKEAMPNTPQQMLLRGQNLLGYRHYGDDVVDRFVERAKTNGVDVFRVFDAMNDPRNLERAIKAVRDVQGHAQGTISYTVSPVHTLDSWVELSETIADMGADSLCIKDMAGLLTPYDAFELVSRLKKALSIPIHMQCHATTGMSTASILKAVEAGIDNVDTAISSMSMTYGHSPTESVVAILRGTERDTGLDLELLEEIAGYFREVRKKYAAFEGSLKGIDSRILVAQVPGGMLTNMEGQLKEQGAGDKLDDVLGEIPRVREDLGYIPLVTPTSQIVGTQAVMNVMMGERYKSISKEVQALLKGEYGAAPAPLNKELQQRVLEGGEPITCRPADLLEPEMDRLAAELKEKAKAEGIRLAEGEREIDDVLTYALFPQIGLKFLKNRDNPDAFEPVPQAAEAQPAASLPATTQAKVPAQQGAAPSGPETYTVKVNGKAYVVEVAEGGEIGEVSEQAGAAPAPATPAGPSGATIAAPLAGNIFKVNVKPGDAVKEGDVVIILEAMKMETEVRASSDGTVSMVKVSEGDSVSVGDVLIEL</sequence>
<dbReference type="InterPro" id="IPR013785">
    <property type="entry name" value="Aldolase_TIM"/>
</dbReference>
<dbReference type="Pfam" id="PF00364">
    <property type="entry name" value="Biotin_lipoyl"/>
    <property type="match status" value="1"/>
</dbReference>
<dbReference type="GO" id="GO:0005737">
    <property type="term" value="C:cytoplasm"/>
    <property type="evidence" value="ECO:0007669"/>
    <property type="project" value="TreeGrafter"/>
</dbReference>
<dbReference type="RefSeq" id="WP_066450784.1">
    <property type="nucleotide sequence ID" value="NZ_CP014226.1"/>
</dbReference>
<accession>A0A109UMM1</accession>
<dbReference type="PANTHER" id="PTHR43778">
    <property type="entry name" value="PYRUVATE CARBOXYLASE"/>
    <property type="match status" value="1"/>
</dbReference>
<dbReference type="InterPro" id="IPR005776">
    <property type="entry name" value="OadA"/>
</dbReference>
<dbReference type="EC" id="2.1.3.1" evidence="5"/>
<dbReference type="SUPFAM" id="SSF89000">
    <property type="entry name" value="post-HMGL domain-like"/>
    <property type="match status" value="1"/>
</dbReference>
<feature type="region of interest" description="Disordered" evidence="2">
    <location>
        <begin position="461"/>
        <end position="481"/>
    </location>
</feature>
<dbReference type="Proteomes" id="UP000063387">
    <property type="component" value="Chromosome"/>
</dbReference>
<evidence type="ECO:0000259" key="4">
    <source>
        <dbReference type="PROSITE" id="PS50991"/>
    </source>
</evidence>
<dbReference type="NCBIfam" id="TIGR01108">
    <property type="entry name" value="oadA"/>
    <property type="match status" value="1"/>
</dbReference>
<keyword evidence="5" id="KW-0808">Transferase</keyword>
<feature type="compositionally biased region" description="Low complexity" evidence="2">
    <location>
        <begin position="461"/>
        <end position="479"/>
    </location>
</feature>
<reference evidence="5 6" key="1">
    <citation type="journal article" date="2016" name="Genome Announc.">
        <title>Draft Genome Sequence of 'Halomonas chromatireducens' Strain AGD 8-3, a Haloalkaliphilic Chromate- and Selenite-Reducing Gammaproteobacterium.</title>
        <authorList>
            <person name="Sharko F.S."/>
            <person name="Shapovalova A.A."/>
            <person name="Tsygankova S.V."/>
            <person name="Komova A.V."/>
            <person name="Boulygina E.S."/>
            <person name="Teslyuk A.B."/>
            <person name="Gotovtsev P.M."/>
            <person name="Namsaraev Z.B."/>
            <person name="Khijniak T.V."/>
            <person name="Nedoluzhko A.V."/>
            <person name="Vasilov R.G."/>
        </authorList>
    </citation>
    <scope>NUCLEOTIDE SEQUENCE [LARGE SCALE GENOMIC DNA]</scope>
    <source>
        <strain evidence="5 6">AGD 8-3</strain>
    </source>
</reference>
<evidence type="ECO:0000313" key="6">
    <source>
        <dbReference type="Proteomes" id="UP000063387"/>
    </source>
</evidence>
<dbReference type="InterPro" id="IPR001882">
    <property type="entry name" value="Biotin_BS"/>
</dbReference>
<dbReference type="InterPro" id="IPR000089">
    <property type="entry name" value="Biotin_lipoyl"/>
</dbReference>
<dbReference type="GO" id="GO:0008948">
    <property type="term" value="F:oxaloacetate decarboxylase activity"/>
    <property type="evidence" value="ECO:0007669"/>
    <property type="project" value="InterPro"/>
</dbReference>
<evidence type="ECO:0000256" key="2">
    <source>
        <dbReference type="SAM" id="MobiDB-lite"/>
    </source>
</evidence>
<dbReference type="STRING" id="507626.LOKO_02896"/>
<dbReference type="GO" id="GO:0006814">
    <property type="term" value="P:sodium ion transport"/>
    <property type="evidence" value="ECO:0007669"/>
    <property type="project" value="InterPro"/>
</dbReference>
<dbReference type="PROSITE" id="PS50968">
    <property type="entry name" value="BIOTINYL_LIPOYL"/>
    <property type="match status" value="1"/>
</dbReference>
<dbReference type="NCBIfam" id="NF006761">
    <property type="entry name" value="PRK09282.1"/>
    <property type="match status" value="1"/>
</dbReference>